<organism evidence="1 2">
    <name type="scientific">Balaenoptera physalus</name>
    <name type="common">Fin whale</name>
    <name type="synonym">Balaena physalus</name>
    <dbReference type="NCBI Taxonomy" id="9770"/>
    <lineage>
        <taxon>Eukaryota</taxon>
        <taxon>Metazoa</taxon>
        <taxon>Chordata</taxon>
        <taxon>Craniata</taxon>
        <taxon>Vertebrata</taxon>
        <taxon>Euteleostomi</taxon>
        <taxon>Mammalia</taxon>
        <taxon>Eutheria</taxon>
        <taxon>Laurasiatheria</taxon>
        <taxon>Artiodactyla</taxon>
        <taxon>Whippomorpha</taxon>
        <taxon>Cetacea</taxon>
        <taxon>Mysticeti</taxon>
        <taxon>Balaenopteridae</taxon>
        <taxon>Balaenoptera</taxon>
    </lineage>
</organism>
<proteinExistence type="predicted"/>
<dbReference type="AlphaFoldDB" id="A0A643BN94"/>
<dbReference type="EMBL" id="SGJD01007417">
    <property type="protein sequence ID" value="KAB0389437.1"/>
    <property type="molecule type" value="Genomic_DNA"/>
</dbReference>
<reference evidence="1 2" key="1">
    <citation type="journal article" date="2019" name="PLoS ONE">
        <title>Genomic analyses reveal an absence of contemporary introgressive admixture between fin whales and blue whales, despite known hybrids.</title>
        <authorList>
            <person name="Westbury M.V."/>
            <person name="Petersen B."/>
            <person name="Lorenzen E.D."/>
        </authorList>
    </citation>
    <scope>NUCLEOTIDE SEQUENCE [LARGE SCALE GENOMIC DNA]</scope>
    <source>
        <strain evidence="1">FinWhale-01</strain>
    </source>
</reference>
<accession>A0A643BN94</accession>
<gene>
    <name evidence="1" type="ORF">E2I00_008573</name>
</gene>
<sequence length="208" mass="24071">MKKLQPKVNSDGGEVFQTVMLETRESREIRDFYFKEIQENMHDFEYQWRDDERNGKGLPITCKENLTYKRNQPWKRDAGNKPVENRLGSSFRDKLLIYQAEGKIYECNQAVKSTNSRGSFSILESSIPPSVQANISNIYGNDLIHLSDRNYTDILNVEIPLRNSVFLRFTKEFMLGRILTNEFPDGLWDGVKTEGPNSLAQPPGLDDR</sequence>
<dbReference type="Proteomes" id="UP000437017">
    <property type="component" value="Unassembled WGS sequence"/>
</dbReference>
<keyword evidence="2" id="KW-1185">Reference proteome</keyword>
<comment type="caution">
    <text evidence="1">The sequence shown here is derived from an EMBL/GenBank/DDBJ whole genome shotgun (WGS) entry which is preliminary data.</text>
</comment>
<evidence type="ECO:0000313" key="1">
    <source>
        <dbReference type="EMBL" id="KAB0389437.1"/>
    </source>
</evidence>
<name>A0A643BN94_BALPH</name>
<evidence type="ECO:0000313" key="2">
    <source>
        <dbReference type="Proteomes" id="UP000437017"/>
    </source>
</evidence>
<dbReference type="OrthoDB" id="9411774at2759"/>
<protein>
    <submittedName>
        <fullName evidence="1">Uncharacterized protein</fullName>
    </submittedName>
</protein>